<dbReference type="Pfam" id="PF13432">
    <property type="entry name" value="TPR_16"/>
    <property type="match status" value="1"/>
</dbReference>
<protein>
    <submittedName>
        <fullName evidence="2">Putative Tetratricopeptide</fullName>
    </submittedName>
</protein>
<dbReference type="AlphaFoldDB" id="A0A1W1HB81"/>
<evidence type="ECO:0000313" key="3">
    <source>
        <dbReference type="Proteomes" id="UP000191931"/>
    </source>
</evidence>
<feature type="region of interest" description="Disordered" evidence="1">
    <location>
        <begin position="129"/>
        <end position="154"/>
    </location>
</feature>
<proteinExistence type="predicted"/>
<gene>
    <name evidence="2" type="ORF">MTBBW1_1940023</name>
</gene>
<evidence type="ECO:0000313" key="2">
    <source>
        <dbReference type="EMBL" id="SLM29696.1"/>
    </source>
</evidence>
<dbReference type="OrthoDB" id="5419808at2"/>
<dbReference type="Proteomes" id="UP000191931">
    <property type="component" value="Unassembled WGS sequence"/>
</dbReference>
<sequence>MCIIKASQKYFISLQKDYVSPKSLMIVIWILCLNIYQSFPLEVIDFEMGSLVYEAYAEEEKLPYAAGVCVNEAGKMIKAGRISEAIELLESFSSKAKDVSGEKAIQKGYSHYYIDYMLGNALMMLEENSSSKSGSGHGENKTLKKSSGQAYKKNSKDDFTPFLKKASQYYNNAVKKRADLAPAWLNLARCQYTLGDMENAGKAFIKGYEASAKADRKAMHLYYGAICFFQCGDSKNQKKASEVFGKLLSRHPSDITLEWIESYVSILFATGEKKKAIKYLETLAQKTSGKRQRQWQEMLLYQYLEHKMEKRSLAYAKTLTRDNPVEPMWWRTLLHIYLDRNDYKQALNALIIYGFLAPLTNEEQDLMENLYLSLGIPFDSRG</sequence>
<organism evidence="2 3">
    <name type="scientific">Desulfamplus magnetovallimortis</name>
    <dbReference type="NCBI Taxonomy" id="1246637"/>
    <lineage>
        <taxon>Bacteria</taxon>
        <taxon>Pseudomonadati</taxon>
        <taxon>Thermodesulfobacteriota</taxon>
        <taxon>Desulfobacteria</taxon>
        <taxon>Desulfobacterales</taxon>
        <taxon>Desulfobacteraceae</taxon>
        <taxon>Desulfamplus</taxon>
    </lineage>
</organism>
<dbReference type="InterPro" id="IPR011990">
    <property type="entry name" value="TPR-like_helical_dom_sf"/>
</dbReference>
<accession>A0A1W1HB81</accession>
<keyword evidence="3" id="KW-1185">Reference proteome</keyword>
<evidence type="ECO:0000256" key="1">
    <source>
        <dbReference type="SAM" id="MobiDB-lite"/>
    </source>
</evidence>
<dbReference type="EMBL" id="FWEV01000106">
    <property type="protein sequence ID" value="SLM29696.1"/>
    <property type="molecule type" value="Genomic_DNA"/>
</dbReference>
<reference evidence="2 3" key="1">
    <citation type="submission" date="2017-03" db="EMBL/GenBank/DDBJ databases">
        <authorList>
            <person name="Afonso C.L."/>
            <person name="Miller P.J."/>
            <person name="Scott M.A."/>
            <person name="Spackman E."/>
            <person name="Goraichik I."/>
            <person name="Dimitrov K.M."/>
            <person name="Suarez D.L."/>
            <person name="Swayne D.E."/>
        </authorList>
    </citation>
    <scope>NUCLEOTIDE SEQUENCE [LARGE SCALE GENOMIC DNA]</scope>
    <source>
        <strain evidence="2">PRJEB14757</strain>
    </source>
</reference>
<dbReference type="SUPFAM" id="SSF81901">
    <property type="entry name" value="HCP-like"/>
    <property type="match status" value="1"/>
</dbReference>
<name>A0A1W1HB81_9BACT</name>
<dbReference type="Gene3D" id="1.25.40.10">
    <property type="entry name" value="Tetratricopeptide repeat domain"/>
    <property type="match status" value="1"/>
</dbReference>
<dbReference type="STRING" id="1246637.MTBBW1_1940023"/>